<evidence type="ECO:0000256" key="6">
    <source>
        <dbReference type="ARBA" id="ARBA00022679"/>
    </source>
</evidence>
<evidence type="ECO:0000313" key="11">
    <source>
        <dbReference type="EMBL" id="KAB3528809.1"/>
    </source>
</evidence>
<evidence type="ECO:0000256" key="2">
    <source>
        <dbReference type="ARBA" id="ARBA00005684"/>
    </source>
</evidence>
<evidence type="ECO:0000256" key="7">
    <source>
        <dbReference type="ARBA" id="ARBA00023277"/>
    </source>
</evidence>
<gene>
    <name evidence="11" type="primary">malQ</name>
    <name evidence="11" type="ORF">F8153_10820</name>
</gene>
<comment type="catalytic activity">
    <reaction evidence="1 10">
        <text>Transfers a segment of a (1-&gt;4)-alpha-D-glucan to a new position in an acceptor, which may be glucose or a (1-&gt;4)-alpha-D-glucan.</text>
        <dbReference type="EC" id="2.4.1.25"/>
    </reaction>
</comment>
<dbReference type="PANTHER" id="PTHR32438">
    <property type="entry name" value="4-ALPHA-GLUCANOTRANSFERASE DPE1, CHLOROPLASTIC/AMYLOPLASTIC"/>
    <property type="match status" value="1"/>
</dbReference>
<comment type="caution">
    <text evidence="11">The sequence shown here is derived from an EMBL/GenBank/DDBJ whole genome shotgun (WGS) entry which is preliminary data.</text>
</comment>
<dbReference type="OrthoDB" id="9811841at2"/>
<comment type="similarity">
    <text evidence="2 10">Belongs to the disproportionating enzyme family.</text>
</comment>
<dbReference type="EC" id="2.4.1.25" evidence="3 10"/>
<accession>A0A833HMR6</accession>
<reference evidence="11 12" key="1">
    <citation type="submission" date="2019-10" db="EMBL/GenBank/DDBJ databases">
        <title>Alkaliphilus serpentinus sp. nov. and Alkaliphilus pronyensis sp. nov., two novel anaerobic alkaliphilic species isolated from the serpentinized-hosted hydrothermal field of the Prony Bay (New Caledonia).</title>
        <authorList>
            <person name="Postec A."/>
        </authorList>
    </citation>
    <scope>NUCLEOTIDE SEQUENCE [LARGE SCALE GENOMIC DNA]</scope>
    <source>
        <strain evidence="11 12">LacT</strain>
    </source>
</reference>
<evidence type="ECO:0000256" key="10">
    <source>
        <dbReference type="RuleBase" id="RU361207"/>
    </source>
</evidence>
<keyword evidence="12" id="KW-1185">Reference proteome</keyword>
<dbReference type="RefSeq" id="WP_151866365.1">
    <property type="nucleotide sequence ID" value="NZ_WBZB01000039.1"/>
</dbReference>
<organism evidence="11 12">
    <name type="scientific">Alkaliphilus serpentinus</name>
    <dbReference type="NCBI Taxonomy" id="1482731"/>
    <lineage>
        <taxon>Bacteria</taxon>
        <taxon>Bacillati</taxon>
        <taxon>Bacillota</taxon>
        <taxon>Clostridia</taxon>
        <taxon>Peptostreptococcales</taxon>
        <taxon>Natronincolaceae</taxon>
        <taxon>Alkaliphilus</taxon>
    </lineage>
</organism>
<dbReference type="GO" id="GO:0005975">
    <property type="term" value="P:carbohydrate metabolic process"/>
    <property type="evidence" value="ECO:0007669"/>
    <property type="project" value="InterPro"/>
</dbReference>
<evidence type="ECO:0000256" key="8">
    <source>
        <dbReference type="ARBA" id="ARBA00031423"/>
    </source>
</evidence>
<evidence type="ECO:0000313" key="12">
    <source>
        <dbReference type="Proteomes" id="UP000465601"/>
    </source>
</evidence>
<dbReference type="NCBIfam" id="TIGR00217">
    <property type="entry name" value="malQ"/>
    <property type="match status" value="1"/>
</dbReference>
<name>A0A833HMR6_9FIRM</name>
<protein>
    <recommendedName>
        <fullName evidence="4 10">4-alpha-glucanotransferase</fullName>
        <ecNumber evidence="3 10">2.4.1.25</ecNumber>
    </recommendedName>
    <alternativeName>
        <fullName evidence="8 10">Amylomaltase</fullName>
    </alternativeName>
    <alternativeName>
        <fullName evidence="9 10">Disproportionating enzyme</fullName>
    </alternativeName>
</protein>
<keyword evidence="6 10" id="KW-0808">Transferase</keyword>
<dbReference type="GO" id="GO:0004134">
    <property type="term" value="F:4-alpha-glucanotransferase activity"/>
    <property type="evidence" value="ECO:0007669"/>
    <property type="project" value="UniProtKB-EC"/>
</dbReference>
<dbReference type="Pfam" id="PF02446">
    <property type="entry name" value="Glyco_hydro_77"/>
    <property type="match status" value="1"/>
</dbReference>
<dbReference type="PANTHER" id="PTHR32438:SF5">
    <property type="entry name" value="4-ALPHA-GLUCANOTRANSFERASE DPE1, CHLOROPLASTIC_AMYLOPLASTIC"/>
    <property type="match status" value="1"/>
</dbReference>
<evidence type="ECO:0000256" key="3">
    <source>
        <dbReference type="ARBA" id="ARBA00012560"/>
    </source>
</evidence>
<dbReference type="NCBIfam" id="NF011079">
    <property type="entry name" value="PRK14508.1-2"/>
    <property type="match status" value="1"/>
</dbReference>
<dbReference type="Gene3D" id="3.20.20.80">
    <property type="entry name" value="Glycosidases"/>
    <property type="match status" value="1"/>
</dbReference>
<keyword evidence="5 10" id="KW-0328">Glycosyltransferase</keyword>
<keyword evidence="7 10" id="KW-0119">Carbohydrate metabolism</keyword>
<evidence type="ECO:0000256" key="5">
    <source>
        <dbReference type="ARBA" id="ARBA00022676"/>
    </source>
</evidence>
<evidence type="ECO:0000256" key="9">
    <source>
        <dbReference type="ARBA" id="ARBA00031501"/>
    </source>
</evidence>
<dbReference type="InterPro" id="IPR017853">
    <property type="entry name" value="GH"/>
</dbReference>
<dbReference type="EMBL" id="WBZB01000039">
    <property type="protein sequence ID" value="KAB3528809.1"/>
    <property type="molecule type" value="Genomic_DNA"/>
</dbReference>
<sequence length="502" mass="58661">MILQRSSGILLHPTSLPSKYGIGDMGNEAYEFIDFLIRSRQSLWQILPLTPPGYGESPYQGFSAFAGNSYLISIDKLMEDGLILPEDLEDLPKFNDKRVEFQRAMDYKLKVFRRAFSRFNNADNSGEYESFLSNNSYWLFDYCFFMALKNHHNERPWNQWDDKIAYRTPEGIEHYKKLLREEIEFHHFLQYIFDKQWKELKAYANENHIKIIGDLPIFISYDSSDAWTQPHLFEVDEKGNPTKVAGVPPDYFSKTGQLWGNPHFRWDKMMEDDFLWWRYRFAKLMELVDIIRIDHFRGFEAYWEIPASAPTAATGKWVKAPGAELFTTIFKHLKELPVVVEDLGFITPEVNHLKNRFQFPGMKIIQFSFGPHNPRNQRPMGFEANSVVYTGTHDNETSLGWYKSLVETGATDVLNILDRYYGIHKGMDGKEICWRLIEITMTTASQIAIIPMQDVLCLDNEGRMNYPGTVGGNWDWRFTQNQVTPEMEQFLVEVTEKTGRGR</sequence>
<dbReference type="SUPFAM" id="SSF51445">
    <property type="entry name" value="(Trans)glycosidases"/>
    <property type="match status" value="1"/>
</dbReference>
<evidence type="ECO:0000256" key="4">
    <source>
        <dbReference type="ARBA" id="ARBA00020295"/>
    </source>
</evidence>
<dbReference type="InterPro" id="IPR003385">
    <property type="entry name" value="Glyco_hydro_77"/>
</dbReference>
<evidence type="ECO:0000256" key="1">
    <source>
        <dbReference type="ARBA" id="ARBA00000439"/>
    </source>
</evidence>
<dbReference type="Proteomes" id="UP000465601">
    <property type="component" value="Unassembled WGS sequence"/>
</dbReference>
<proteinExistence type="inferred from homology"/>
<dbReference type="AlphaFoldDB" id="A0A833HMR6"/>
<dbReference type="NCBIfam" id="NF011080">
    <property type="entry name" value="PRK14508.1-3"/>
    <property type="match status" value="1"/>
</dbReference>